<keyword evidence="3" id="KW-0539">Nucleus</keyword>
<dbReference type="Pfam" id="PF04082">
    <property type="entry name" value="Fungal_trans"/>
    <property type="match status" value="1"/>
</dbReference>
<dbReference type="SUPFAM" id="SSF57701">
    <property type="entry name" value="Zn2/Cys6 DNA-binding domain"/>
    <property type="match status" value="1"/>
</dbReference>
<dbReference type="InterPro" id="IPR001138">
    <property type="entry name" value="Zn2Cys6_DnaBD"/>
</dbReference>
<dbReference type="EMBL" id="MU003707">
    <property type="protein sequence ID" value="KAF2806423.1"/>
    <property type="molecule type" value="Genomic_DNA"/>
</dbReference>
<gene>
    <name evidence="6 8" type="ORF">BDZ99DRAFT_394425</name>
</gene>
<dbReference type="CDD" id="cd00067">
    <property type="entry name" value="GAL4"/>
    <property type="match status" value="1"/>
</dbReference>
<dbReference type="PANTHER" id="PTHR31001">
    <property type="entry name" value="UNCHARACTERIZED TRANSCRIPTIONAL REGULATORY PROTEIN"/>
    <property type="match status" value="1"/>
</dbReference>
<dbReference type="PANTHER" id="PTHR31001:SF40">
    <property type="entry name" value="ZN(II)2CYS6 TRANSCRIPTION FACTOR (EUROFUNG)"/>
    <property type="match status" value="1"/>
</dbReference>
<reference evidence="8" key="2">
    <citation type="submission" date="2020-04" db="EMBL/GenBank/DDBJ databases">
        <authorList>
            <consortium name="NCBI Genome Project"/>
        </authorList>
    </citation>
    <scope>NUCLEOTIDE SEQUENCE</scope>
    <source>
        <strain evidence="8">CBS 304.34</strain>
    </source>
</reference>
<evidence type="ECO:0000313" key="6">
    <source>
        <dbReference type="EMBL" id="KAF2806423.1"/>
    </source>
</evidence>
<protein>
    <recommendedName>
        <fullName evidence="5">Zn(2)-C6 fungal-type domain-containing protein</fullName>
    </recommendedName>
</protein>
<dbReference type="GO" id="GO:0005634">
    <property type="term" value="C:nucleus"/>
    <property type="evidence" value="ECO:0007669"/>
    <property type="project" value="UniProtKB-SubCell"/>
</dbReference>
<dbReference type="GO" id="GO:0003677">
    <property type="term" value="F:DNA binding"/>
    <property type="evidence" value="ECO:0007669"/>
    <property type="project" value="InterPro"/>
</dbReference>
<evidence type="ECO:0000256" key="1">
    <source>
        <dbReference type="ARBA" id="ARBA00004123"/>
    </source>
</evidence>
<dbReference type="OrthoDB" id="2406834at2759"/>
<keyword evidence="7" id="KW-1185">Reference proteome</keyword>
<dbReference type="Proteomes" id="UP000504636">
    <property type="component" value="Unplaced"/>
</dbReference>
<keyword evidence="2" id="KW-0479">Metal-binding</keyword>
<organism evidence="6">
    <name type="scientific">Mytilinidion resinicola</name>
    <dbReference type="NCBI Taxonomy" id="574789"/>
    <lineage>
        <taxon>Eukaryota</taxon>
        <taxon>Fungi</taxon>
        <taxon>Dikarya</taxon>
        <taxon>Ascomycota</taxon>
        <taxon>Pezizomycotina</taxon>
        <taxon>Dothideomycetes</taxon>
        <taxon>Pleosporomycetidae</taxon>
        <taxon>Mytilinidiales</taxon>
        <taxon>Mytilinidiaceae</taxon>
        <taxon>Mytilinidion</taxon>
    </lineage>
</organism>
<dbReference type="GO" id="GO:0008270">
    <property type="term" value="F:zinc ion binding"/>
    <property type="evidence" value="ECO:0007669"/>
    <property type="project" value="InterPro"/>
</dbReference>
<comment type="subcellular location">
    <subcellularLocation>
        <location evidence="1">Nucleus</location>
    </subcellularLocation>
</comment>
<dbReference type="SMART" id="SM00066">
    <property type="entry name" value="GAL4"/>
    <property type="match status" value="1"/>
</dbReference>
<evidence type="ECO:0000313" key="8">
    <source>
        <dbReference type="RefSeq" id="XP_033573387.1"/>
    </source>
</evidence>
<evidence type="ECO:0000313" key="7">
    <source>
        <dbReference type="Proteomes" id="UP000504636"/>
    </source>
</evidence>
<evidence type="ECO:0000259" key="5">
    <source>
        <dbReference type="PROSITE" id="PS50048"/>
    </source>
</evidence>
<name>A0A6A6YD32_9PEZI</name>
<evidence type="ECO:0000256" key="2">
    <source>
        <dbReference type="ARBA" id="ARBA00022723"/>
    </source>
</evidence>
<accession>A0A6A6YD32</accession>
<dbReference type="Gene3D" id="4.10.240.10">
    <property type="entry name" value="Zn(2)-C6 fungal-type DNA-binding domain"/>
    <property type="match status" value="1"/>
</dbReference>
<dbReference type="InterPro" id="IPR007219">
    <property type="entry name" value="XnlR_reg_dom"/>
</dbReference>
<evidence type="ECO:0000256" key="3">
    <source>
        <dbReference type="ARBA" id="ARBA00023242"/>
    </source>
</evidence>
<dbReference type="InterPro" id="IPR036864">
    <property type="entry name" value="Zn2-C6_fun-type_DNA-bd_sf"/>
</dbReference>
<dbReference type="RefSeq" id="XP_033573387.1">
    <property type="nucleotide sequence ID" value="XM_033715892.1"/>
</dbReference>
<proteinExistence type="predicted"/>
<dbReference type="Pfam" id="PF00172">
    <property type="entry name" value="Zn_clus"/>
    <property type="match status" value="1"/>
</dbReference>
<evidence type="ECO:0000256" key="4">
    <source>
        <dbReference type="SAM" id="MobiDB-lite"/>
    </source>
</evidence>
<feature type="region of interest" description="Disordered" evidence="4">
    <location>
        <begin position="85"/>
        <end position="113"/>
    </location>
</feature>
<dbReference type="GeneID" id="54456785"/>
<sequence length="676" mass="76489">MTPAKNRRMPINCEPCRSRKIRCIRNLAQGPCQTCARRGVSPSECVFLRRNLLDQNATAQPPSTVTNDELLERIQSLESLLRRQSDASQSDYSLSRDALAPTPPTTNDTLSQSTYAESSAVSILLPLSTSQPRNLSGMLHVSNSGHVRYRPYASQWNSLLNASALTGTAVTFGHDPADEETSFPFDMSSRLTIQDLVARLPPARQCDMLKDVFFEVFSSLFHILHEPTFHSDYARFQTNPESMSFSWLALLFVILSIAVTAVDEEDDILRDLGRQPTASDNMDMLSAQYRKDTMACLHADQYLWRYNVTTLQTLILIIYGINHTHGNTWALLGLSRNIAIGLGCHVDPESFALDPIQSEERRRCWAGLMMLHIIQNTSMGIFDQLPNYHQVKLPADVDDDDLATMSMATSSKTPTKMTYMLFKFRMYSLCSKICEKIFGPNVPPYEWLLELENEIFGEQDEWNARYLSDTNFGEVPVYHTVHLNILYGYAHQVMLLLHRPALMDTAYGYSADQRLHSRKRCIESARGLLGIHRTLFETPQYKPFAWYNRGLGSFHAFHAAAVLILALAAGPHDPQIELELTSSLQTFQRMAAESRMCAKAAPLLQQLLAYIRPERNSEVRSDNHSTTESFDITSIPGMQDLIARLQPQQWLSPSAMPWGEWDFLLDSNNFQPAIVT</sequence>
<dbReference type="GO" id="GO:0006351">
    <property type="term" value="P:DNA-templated transcription"/>
    <property type="evidence" value="ECO:0007669"/>
    <property type="project" value="InterPro"/>
</dbReference>
<dbReference type="InterPro" id="IPR050613">
    <property type="entry name" value="Sec_Metabolite_Reg"/>
</dbReference>
<reference evidence="8" key="3">
    <citation type="submission" date="2025-04" db="UniProtKB">
        <authorList>
            <consortium name="RefSeq"/>
        </authorList>
    </citation>
    <scope>IDENTIFICATION</scope>
    <source>
        <strain evidence="8">CBS 304.34</strain>
    </source>
</reference>
<dbReference type="AlphaFoldDB" id="A0A6A6YD32"/>
<reference evidence="6 8" key="1">
    <citation type="journal article" date="2020" name="Stud. Mycol.">
        <title>101 Dothideomycetes genomes: a test case for predicting lifestyles and emergence of pathogens.</title>
        <authorList>
            <person name="Haridas S."/>
            <person name="Albert R."/>
            <person name="Binder M."/>
            <person name="Bloem J."/>
            <person name="Labutti K."/>
            <person name="Salamov A."/>
            <person name="Andreopoulos B."/>
            <person name="Baker S."/>
            <person name="Barry K."/>
            <person name="Bills G."/>
            <person name="Bluhm B."/>
            <person name="Cannon C."/>
            <person name="Castanera R."/>
            <person name="Culley D."/>
            <person name="Daum C."/>
            <person name="Ezra D."/>
            <person name="Gonzalez J."/>
            <person name="Henrissat B."/>
            <person name="Kuo A."/>
            <person name="Liang C."/>
            <person name="Lipzen A."/>
            <person name="Lutzoni F."/>
            <person name="Magnuson J."/>
            <person name="Mondo S."/>
            <person name="Nolan M."/>
            <person name="Ohm R."/>
            <person name="Pangilinan J."/>
            <person name="Park H.-J."/>
            <person name="Ramirez L."/>
            <person name="Alfaro M."/>
            <person name="Sun H."/>
            <person name="Tritt A."/>
            <person name="Yoshinaga Y."/>
            <person name="Zwiers L.-H."/>
            <person name="Turgeon B."/>
            <person name="Goodwin S."/>
            <person name="Spatafora J."/>
            <person name="Crous P."/>
            <person name="Grigoriev I."/>
        </authorList>
    </citation>
    <scope>NUCLEOTIDE SEQUENCE</scope>
    <source>
        <strain evidence="6 8">CBS 304.34</strain>
    </source>
</reference>
<dbReference type="GO" id="GO:0000981">
    <property type="term" value="F:DNA-binding transcription factor activity, RNA polymerase II-specific"/>
    <property type="evidence" value="ECO:0007669"/>
    <property type="project" value="InterPro"/>
</dbReference>
<feature type="domain" description="Zn(2)-C6 fungal-type" evidence="5">
    <location>
        <begin position="12"/>
        <end position="47"/>
    </location>
</feature>
<dbReference type="CDD" id="cd12148">
    <property type="entry name" value="fungal_TF_MHR"/>
    <property type="match status" value="1"/>
</dbReference>
<dbReference type="PROSITE" id="PS50048">
    <property type="entry name" value="ZN2_CY6_FUNGAL_2"/>
    <property type="match status" value="1"/>
</dbReference>